<name>A0ABT1WJH0_9BURK</name>
<keyword evidence="7" id="KW-1185">Reference proteome</keyword>
<dbReference type="PANTHER" id="PTHR30332">
    <property type="entry name" value="PROBABLE GENERAL SECRETION PATHWAY PROTEIN D"/>
    <property type="match status" value="1"/>
</dbReference>
<gene>
    <name evidence="6" type="ORF">NQT62_14095</name>
</gene>
<feature type="domain" description="Type II/III secretion system secretin-like" evidence="5">
    <location>
        <begin position="309"/>
        <end position="466"/>
    </location>
</feature>
<organism evidence="6 7">
    <name type="scientific">Limnobacter humi</name>
    <dbReference type="NCBI Taxonomy" id="1778671"/>
    <lineage>
        <taxon>Bacteria</taxon>
        <taxon>Pseudomonadati</taxon>
        <taxon>Pseudomonadota</taxon>
        <taxon>Betaproteobacteria</taxon>
        <taxon>Burkholderiales</taxon>
        <taxon>Burkholderiaceae</taxon>
        <taxon>Limnobacter</taxon>
    </lineage>
</organism>
<keyword evidence="2" id="KW-0732">Signal</keyword>
<sequence>MANLFLPRCRHNWQTRHLGVGLAVALCVSACAPLRPWGSEKTIRNTIKQPELTVQDESSATVTLPIDRMPDDTFWVRPQTSQGALPNVPVSNLSVTERGLFDVLQLLFANTNTPLSFEGGADAMARYGVVTLNNLSGSLTDVMGKLGEIMGFFWTMTDSGVLRIMPEQQFVVTMPPVLSEDSMAGVTNTLQFLGARDVYLDRINRSLVFRANRRALNSIQDYLDKARATRSMIVYDMNVLQVDLNDNNNMGVRWEQYKTGRGLNTAPDSALSGPSSTADRISQISRTSTGIETLVFGQNFSTKLLVDFLRTQGDVKTLSQPKIGLMNGTNGSIRVGQSTIYVARVGSQIVNGVAQSTADTQSLRTGLEMSLTGEAHDSTIYTRINISITELLSLTKFTALGIDLNLPEVADRELKTQVRCRPGDTILLGGITVSRTQDDYQSGFPVLTKSQVTKQTELVITIRPRLLVFDSAKPGMAVAAPAPETMPAVSAMPVVTPAPAETASHRKTRRTLLPFLFGDVADEGTQP</sequence>
<keyword evidence="3" id="KW-0472">Membrane</keyword>
<dbReference type="Proteomes" id="UP001204142">
    <property type="component" value="Unassembled WGS sequence"/>
</dbReference>
<dbReference type="Pfam" id="PF00263">
    <property type="entry name" value="Secretin"/>
    <property type="match status" value="1"/>
</dbReference>
<evidence type="ECO:0000259" key="5">
    <source>
        <dbReference type="Pfam" id="PF00263"/>
    </source>
</evidence>
<dbReference type="EMBL" id="JANIGO010000005">
    <property type="protein sequence ID" value="MCQ8897569.1"/>
    <property type="molecule type" value="Genomic_DNA"/>
</dbReference>
<comment type="subcellular location">
    <subcellularLocation>
        <location evidence="1">Membrane</location>
    </subcellularLocation>
</comment>
<reference evidence="6 7" key="1">
    <citation type="submission" date="2022-07" db="EMBL/GenBank/DDBJ databases">
        <authorList>
            <person name="Xamxidin M."/>
            <person name="Wu M."/>
        </authorList>
    </citation>
    <scope>NUCLEOTIDE SEQUENCE [LARGE SCALE GENOMIC DNA]</scope>
    <source>
        <strain evidence="6 7">NBRC 111650</strain>
    </source>
</reference>
<evidence type="ECO:0000256" key="2">
    <source>
        <dbReference type="ARBA" id="ARBA00022729"/>
    </source>
</evidence>
<evidence type="ECO:0000256" key="1">
    <source>
        <dbReference type="ARBA" id="ARBA00004370"/>
    </source>
</evidence>
<dbReference type="InterPro" id="IPR050810">
    <property type="entry name" value="Bact_Secretion_Sys_Channel"/>
</dbReference>
<evidence type="ECO:0000256" key="4">
    <source>
        <dbReference type="RuleBase" id="RU004003"/>
    </source>
</evidence>
<comment type="caution">
    <text evidence="6">The sequence shown here is derived from an EMBL/GenBank/DDBJ whole genome shotgun (WGS) entry which is preliminary data.</text>
</comment>
<proteinExistence type="inferred from homology"/>
<dbReference type="InterPro" id="IPR004846">
    <property type="entry name" value="T2SS/T3SS_dom"/>
</dbReference>
<accession>A0ABT1WJH0</accession>
<protein>
    <recommendedName>
        <fullName evidence="5">Type II/III secretion system secretin-like domain-containing protein</fullName>
    </recommendedName>
</protein>
<evidence type="ECO:0000313" key="7">
    <source>
        <dbReference type="Proteomes" id="UP001204142"/>
    </source>
</evidence>
<dbReference type="RefSeq" id="WP_256765373.1">
    <property type="nucleotide sequence ID" value="NZ_JANIGO010000005.1"/>
</dbReference>
<evidence type="ECO:0000256" key="3">
    <source>
        <dbReference type="ARBA" id="ARBA00023136"/>
    </source>
</evidence>
<evidence type="ECO:0000313" key="6">
    <source>
        <dbReference type="EMBL" id="MCQ8897569.1"/>
    </source>
</evidence>
<comment type="similarity">
    <text evidence="4">Belongs to the bacterial secretin family.</text>
</comment>
<dbReference type="PANTHER" id="PTHR30332:SF24">
    <property type="entry name" value="SECRETIN GSPD-RELATED"/>
    <property type="match status" value="1"/>
</dbReference>